<name>A0A9D1FKL5_9FIRM</name>
<dbReference type="CDD" id="cd13143">
    <property type="entry name" value="MATE_MepA_like"/>
    <property type="match status" value="1"/>
</dbReference>
<evidence type="ECO:0000313" key="12">
    <source>
        <dbReference type="Proteomes" id="UP000824002"/>
    </source>
</evidence>
<feature type="transmembrane region" description="Helical" evidence="10">
    <location>
        <begin position="186"/>
        <end position="209"/>
    </location>
</feature>
<evidence type="ECO:0000256" key="1">
    <source>
        <dbReference type="ARBA" id="ARBA00004651"/>
    </source>
</evidence>
<evidence type="ECO:0000256" key="6">
    <source>
        <dbReference type="ARBA" id="ARBA00022692"/>
    </source>
</evidence>
<keyword evidence="7 10" id="KW-1133">Transmembrane helix</keyword>
<keyword evidence="5" id="KW-1003">Cell membrane</keyword>
<dbReference type="InterPro" id="IPR002528">
    <property type="entry name" value="MATE_fam"/>
</dbReference>
<dbReference type="NCBIfam" id="TIGR00797">
    <property type="entry name" value="matE"/>
    <property type="match status" value="1"/>
</dbReference>
<dbReference type="GO" id="GO:0046677">
    <property type="term" value="P:response to antibiotic"/>
    <property type="evidence" value="ECO:0007669"/>
    <property type="project" value="UniProtKB-KW"/>
</dbReference>
<evidence type="ECO:0000256" key="7">
    <source>
        <dbReference type="ARBA" id="ARBA00022989"/>
    </source>
</evidence>
<dbReference type="PANTHER" id="PTHR43823:SF3">
    <property type="entry name" value="MULTIDRUG EXPORT PROTEIN MEPA"/>
    <property type="match status" value="1"/>
</dbReference>
<evidence type="ECO:0000313" key="11">
    <source>
        <dbReference type="EMBL" id="HIS75536.1"/>
    </source>
</evidence>
<gene>
    <name evidence="11" type="ORF">IAB51_01880</name>
</gene>
<feature type="transmembrane region" description="Helical" evidence="10">
    <location>
        <begin position="87"/>
        <end position="110"/>
    </location>
</feature>
<dbReference type="Proteomes" id="UP000824002">
    <property type="component" value="Unassembled WGS sequence"/>
</dbReference>
<feature type="transmembrane region" description="Helical" evidence="10">
    <location>
        <begin position="162"/>
        <end position="180"/>
    </location>
</feature>
<reference evidence="11" key="1">
    <citation type="submission" date="2020-10" db="EMBL/GenBank/DDBJ databases">
        <authorList>
            <person name="Gilroy R."/>
        </authorList>
    </citation>
    <scope>NUCLEOTIDE SEQUENCE</scope>
    <source>
        <strain evidence="11">CHK199-13235</strain>
    </source>
</reference>
<comment type="caution">
    <text evidence="11">The sequence shown here is derived from an EMBL/GenBank/DDBJ whole genome shotgun (WGS) entry which is preliminary data.</text>
</comment>
<dbReference type="InterPro" id="IPR045070">
    <property type="entry name" value="MATE_MepA-like"/>
</dbReference>
<comment type="subcellular location">
    <subcellularLocation>
        <location evidence="1">Cell membrane</location>
        <topology evidence="1">Multi-pass membrane protein</topology>
    </subcellularLocation>
</comment>
<feature type="transmembrane region" description="Helical" evidence="10">
    <location>
        <begin position="411"/>
        <end position="429"/>
    </location>
</feature>
<keyword evidence="8 10" id="KW-0472">Membrane</keyword>
<dbReference type="GO" id="GO:0042910">
    <property type="term" value="F:xenobiotic transmembrane transporter activity"/>
    <property type="evidence" value="ECO:0007669"/>
    <property type="project" value="InterPro"/>
</dbReference>
<protein>
    <recommendedName>
        <fullName evidence="3">Multidrug export protein MepA</fullName>
    </recommendedName>
</protein>
<dbReference type="InterPro" id="IPR051327">
    <property type="entry name" value="MATE_MepA_subfamily"/>
</dbReference>
<dbReference type="GO" id="GO:0005886">
    <property type="term" value="C:plasma membrane"/>
    <property type="evidence" value="ECO:0007669"/>
    <property type="project" value="UniProtKB-SubCell"/>
</dbReference>
<evidence type="ECO:0000256" key="4">
    <source>
        <dbReference type="ARBA" id="ARBA00022448"/>
    </source>
</evidence>
<dbReference type="Pfam" id="PF01554">
    <property type="entry name" value="MatE"/>
    <property type="match status" value="2"/>
</dbReference>
<dbReference type="PROSITE" id="PS51257">
    <property type="entry name" value="PROKAR_LIPOPROTEIN"/>
    <property type="match status" value="1"/>
</dbReference>
<dbReference type="PIRSF" id="PIRSF006603">
    <property type="entry name" value="DinF"/>
    <property type="match status" value="1"/>
</dbReference>
<keyword evidence="4" id="KW-0813">Transport</keyword>
<comment type="similarity">
    <text evidence="2">Belongs to the multi antimicrobial extrusion (MATE) (TC 2.A.66.1) family. MepA subfamily.</text>
</comment>
<feature type="transmembrane region" description="Helical" evidence="10">
    <location>
        <begin position="355"/>
        <end position="376"/>
    </location>
</feature>
<feature type="transmembrane region" description="Helical" evidence="10">
    <location>
        <begin position="306"/>
        <end position="329"/>
    </location>
</feature>
<evidence type="ECO:0000256" key="9">
    <source>
        <dbReference type="ARBA" id="ARBA00023251"/>
    </source>
</evidence>
<feature type="transmembrane region" description="Helical" evidence="10">
    <location>
        <begin position="50"/>
        <end position="75"/>
    </location>
</feature>
<evidence type="ECO:0000256" key="8">
    <source>
        <dbReference type="ARBA" id="ARBA00023136"/>
    </source>
</evidence>
<evidence type="ECO:0000256" key="3">
    <source>
        <dbReference type="ARBA" id="ARBA00022106"/>
    </source>
</evidence>
<feature type="transmembrane region" description="Helical" evidence="10">
    <location>
        <begin position="264"/>
        <end position="285"/>
    </location>
</feature>
<evidence type="ECO:0000256" key="2">
    <source>
        <dbReference type="ARBA" id="ARBA00008417"/>
    </source>
</evidence>
<evidence type="ECO:0000256" key="10">
    <source>
        <dbReference type="SAM" id="Phobius"/>
    </source>
</evidence>
<dbReference type="EMBL" id="DVJP01000018">
    <property type="protein sequence ID" value="HIS75536.1"/>
    <property type="molecule type" value="Genomic_DNA"/>
</dbReference>
<dbReference type="InterPro" id="IPR048279">
    <property type="entry name" value="MdtK-like"/>
</dbReference>
<keyword evidence="9" id="KW-0046">Antibiotic resistance</keyword>
<dbReference type="GO" id="GO:0015297">
    <property type="term" value="F:antiporter activity"/>
    <property type="evidence" value="ECO:0007669"/>
    <property type="project" value="InterPro"/>
</dbReference>
<sequence>MEKQGTAKTFARYVSLNVAAMIGLSCYILADTFFISASMGADGLAALNLAIPIYSFVNGTGLMIGMGGATRYAICRAQGDERESNRIFTHSVILGLACGMIFLLIGLLFARPLSRMLGGEGQILDMTATYLRTLLVFAPMFILNNTLVAFVRNDGWPNYSMAAMLLGSGFNIVMDYVLVFPCNMGIFGAALATGLSPVVSMLFLALTVLGKKRKFRLARTSWYWNRACQIAALGLSSLITEVSAGIVMIVFNLVILRLKGSLGVAAYGIIANLALVGTSVFTGVGQGSQPVVSTGYGKGDHAGVRLVLKMAAVTALGLALLLNLAVWLFPEQIVAVFNGEGDQALAQLALRGLPIYFAGFFLAGMNIVLAAILSAVEKPGSAFLVAILRGGAASLPLLFLLSAFWGMDGVWLSFPAAELITFGAALWSVKKSGWL</sequence>
<feature type="transmembrane region" description="Helical" evidence="10">
    <location>
        <begin position="130"/>
        <end position="150"/>
    </location>
</feature>
<organism evidence="11 12">
    <name type="scientific">Candidatus Merdivicinus excrementipullorum</name>
    <dbReference type="NCBI Taxonomy" id="2840867"/>
    <lineage>
        <taxon>Bacteria</taxon>
        <taxon>Bacillati</taxon>
        <taxon>Bacillota</taxon>
        <taxon>Clostridia</taxon>
        <taxon>Eubacteriales</taxon>
        <taxon>Oscillospiraceae</taxon>
        <taxon>Oscillospiraceae incertae sedis</taxon>
        <taxon>Candidatus Merdivicinus</taxon>
    </lineage>
</organism>
<feature type="transmembrane region" description="Helical" evidence="10">
    <location>
        <begin position="383"/>
        <end position="405"/>
    </location>
</feature>
<keyword evidence="6 10" id="KW-0812">Transmembrane</keyword>
<proteinExistence type="inferred from homology"/>
<evidence type="ECO:0000256" key="5">
    <source>
        <dbReference type="ARBA" id="ARBA00022475"/>
    </source>
</evidence>
<feature type="transmembrane region" description="Helical" evidence="10">
    <location>
        <begin position="12"/>
        <end position="30"/>
    </location>
</feature>
<feature type="transmembrane region" description="Helical" evidence="10">
    <location>
        <begin position="230"/>
        <end position="258"/>
    </location>
</feature>
<dbReference type="AlphaFoldDB" id="A0A9D1FKL5"/>
<dbReference type="PANTHER" id="PTHR43823">
    <property type="entry name" value="SPORULATION PROTEIN YKVU"/>
    <property type="match status" value="1"/>
</dbReference>
<reference evidence="11" key="2">
    <citation type="journal article" date="2021" name="PeerJ">
        <title>Extensive microbial diversity within the chicken gut microbiome revealed by metagenomics and culture.</title>
        <authorList>
            <person name="Gilroy R."/>
            <person name="Ravi A."/>
            <person name="Getino M."/>
            <person name="Pursley I."/>
            <person name="Horton D.L."/>
            <person name="Alikhan N.F."/>
            <person name="Baker D."/>
            <person name="Gharbi K."/>
            <person name="Hall N."/>
            <person name="Watson M."/>
            <person name="Adriaenssens E.M."/>
            <person name="Foster-Nyarko E."/>
            <person name="Jarju S."/>
            <person name="Secka A."/>
            <person name="Antonio M."/>
            <person name="Oren A."/>
            <person name="Chaudhuri R.R."/>
            <person name="La Ragione R."/>
            <person name="Hildebrand F."/>
            <person name="Pallen M.J."/>
        </authorList>
    </citation>
    <scope>NUCLEOTIDE SEQUENCE</scope>
    <source>
        <strain evidence="11">CHK199-13235</strain>
    </source>
</reference>
<accession>A0A9D1FKL5</accession>